<keyword evidence="2" id="KW-1185">Reference proteome</keyword>
<name>A0A2A9NUC2_9AGAR</name>
<reference evidence="1 2" key="1">
    <citation type="submission" date="2014-02" db="EMBL/GenBank/DDBJ databases">
        <title>Transposable element dynamics among asymbiotic and ectomycorrhizal Amanita fungi.</title>
        <authorList>
            <consortium name="DOE Joint Genome Institute"/>
            <person name="Hess J."/>
            <person name="Skrede I."/>
            <person name="Wolfe B."/>
            <person name="LaButti K."/>
            <person name="Ohm R.A."/>
            <person name="Grigoriev I.V."/>
            <person name="Pringle A."/>
        </authorList>
    </citation>
    <scope>NUCLEOTIDE SEQUENCE [LARGE SCALE GENOMIC DNA]</scope>
    <source>
        <strain evidence="1 2">SKay4041</strain>
    </source>
</reference>
<gene>
    <name evidence="1" type="ORF">AMATHDRAFT_59547</name>
</gene>
<accession>A0A2A9NUC2</accession>
<dbReference type="AlphaFoldDB" id="A0A2A9NUC2"/>
<sequence length="52" mass="6215">MAVEKKKEADETITAKYRLIITRNWVAANQRIDELYAKEIPVRMWLNSYQCL</sequence>
<evidence type="ECO:0000313" key="1">
    <source>
        <dbReference type="EMBL" id="PFH51243.1"/>
    </source>
</evidence>
<protein>
    <submittedName>
        <fullName evidence="1">Uncharacterized protein</fullName>
    </submittedName>
</protein>
<dbReference type="EMBL" id="KZ301990">
    <property type="protein sequence ID" value="PFH51243.1"/>
    <property type="molecule type" value="Genomic_DNA"/>
</dbReference>
<proteinExistence type="predicted"/>
<organism evidence="1 2">
    <name type="scientific">Amanita thiersii Skay4041</name>
    <dbReference type="NCBI Taxonomy" id="703135"/>
    <lineage>
        <taxon>Eukaryota</taxon>
        <taxon>Fungi</taxon>
        <taxon>Dikarya</taxon>
        <taxon>Basidiomycota</taxon>
        <taxon>Agaricomycotina</taxon>
        <taxon>Agaricomycetes</taxon>
        <taxon>Agaricomycetidae</taxon>
        <taxon>Agaricales</taxon>
        <taxon>Pluteineae</taxon>
        <taxon>Amanitaceae</taxon>
        <taxon>Amanita</taxon>
    </lineage>
</organism>
<evidence type="ECO:0000313" key="2">
    <source>
        <dbReference type="Proteomes" id="UP000242287"/>
    </source>
</evidence>
<dbReference type="Proteomes" id="UP000242287">
    <property type="component" value="Unassembled WGS sequence"/>
</dbReference>